<reference evidence="2 3" key="1">
    <citation type="submission" date="2018-07" db="EMBL/GenBank/DDBJ databases">
        <title>Genomic Encyclopedia of Type Strains, Phase IV (KMG-IV): sequencing the most valuable type-strain genomes for metagenomic binning, comparative biology and taxonomic classification.</title>
        <authorList>
            <person name="Goeker M."/>
        </authorList>
    </citation>
    <scope>NUCLEOTIDE SEQUENCE [LARGE SCALE GENOMIC DNA]</scope>
    <source>
        <strain evidence="2 3">DSM 26725</strain>
    </source>
</reference>
<dbReference type="OrthoDB" id="9812349at2"/>
<feature type="transmembrane region" description="Helical" evidence="1">
    <location>
        <begin position="61"/>
        <end position="84"/>
    </location>
</feature>
<accession>A0A3D9FGG2</accession>
<evidence type="ECO:0000256" key="1">
    <source>
        <dbReference type="SAM" id="Phobius"/>
    </source>
</evidence>
<dbReference type="SUPFAM" id="SSF103473">
    <property type="entry name" value="MFS general substrate transporter"/>
    <property type="match status" value="1"/>
</dbReference>
<gene>
    <name evidence="2" type="ORF">DFR46_1223</name>
</gene>
<sequence length="138" mass="15718">MEWMLMPLRRYADFEGRSRRLEYWMFYLFTLILGMAAGVVLLAIALLLYTMNFSESVMGMVLVPLYLVLFIGCMALLVPTLAVAVRRFHDQDKSGWMILLALIPFVGGIIFLVFMCLEGTPGPNRYGPDPVDDRERTG</sequence>
<protein>
    <submittedName>
        <fullName evidence="2">Uncharacterized membrane protein YhaH (DUF805 family)</fullName>
    </submittedName>
</protein>
<dbReference type="InterPro" id="IPR008523">
    <property type="entry name" value="DUF805"/>
</dbReference>
<keyword evidence="1" id="KW-1133">Transmembrane helix</keyword>
<keyword evidence="3" id="KW-1185">Reference proteome</keyword>
<evidence type="ECO:0000313" key="2">
    <source>
        <dbReference type="EMBL" id="RED16206.1"/>
    </source>
</evidence>
<dbReference type="Pfam" id="PF05656">
    <property type="entry name" value="DUF805"/>
    <property type="match status" value="1"/>
</dbReference>
<name>A0A3D9FGG2_9SPHN</name>
<dbReference type="GO" id="GO:0005886">
    <property type="term" value="C:plasma membrane"/>
    <property type="evidence" value="ECO:0007669"/>
    <property type="project" value="TreeGrafter"/>
</dbReference>
<feature type="transmembrane region" description="Helical" evidence="1">
    <location>
        <begin position="96"/>
        <end position="115"/>
    </location>
</feature>
<evidence type="ECO:0000313" key="3">
    <source>
        <dbReference type="Proteomes" id="UP000256310"/>
    </source>
</evidence>
<dbReference type="InterPro" id="IPR036259">
    <property type="entry name" value="MFS_trans_sf"/>
</dbReference>
<keyword evidence="1" id="KW-0812">Transmembrane</keyword>
<dbReference type="PANTHER" id="PTHR34980">
    <property type="entry name" value="INNER MEMBRANE PROTEIN-RELATED-RELATED"/>
    <property type="match status" value="1"/>
</dbReference>
<dbReference type="AlphaFoldDB" id="A0A3D9FGG2"/>
<proteinExistence type="predicted"/>
<comment type="caution">
    <text evidence="2">The sequence shown here is derived from an EMBL/GenBank/DDBJ whole genome shotgun (WGS) entry which is preliminary data.</text>
</comment>
<organism evidence="2 3">
    <name type="scientific">Parasphingopyxis lamellibrachiae</name>
    <dbReference type="NCBI Taxonomy" id="680125"/>
    <lineage>
        <taxon>Bacteria</taxon>
        <taxon>Pseudomonadati</taxon>
        <taxon>Pseudomonadota</taxon>
        <taxon>Alphaproteobacteria</taxon>
        <taxon>Sphingomonadales</taxon>
        <taxon>Sphingomonadaceae</taxon>
        <taxon>Parasphingopyxis</taxon>
    </lineage>
</organism>
<dbReference type="EMBL" id="QRDP01000004">
    <property type="protein sequence ID" value="RED16206.1"/>
    <property type="molecule type" value="Genomic_DNA"/>
</dbReference>
<dbReference type="Proteomes" id="UP000256310">
    <property type="component" value="Unassembled WGS sequence"/>
</dbReference>
<feature type="transmembrane region" description="Helical" evidence="1">
    <location>
        <begin position="21"/>
        <end position="49"/>
    </location>
</feature>
<keyword evidence="1" id="KW-0472">Membrane</keyword>
<dbReference type="PANTHER" id="PTHR34980:SF2">
    <property type="entry name" value="INNER MEMBRANE PROTEIN YHAH-RELATED"/>
    <property type="match status" value="1"/>
</dbReference>
<dbReference type="RefSeq" id="WP_116235640.1">
    <property type="nucleotide sequence ID" value="NZ_QRDP01000004.1"/>
</dbReference>